<dbReference type="EMBL" id="JAQQBS010001425">
    <property type="protein sequence ID" value="KAK0157595.1"/>
    <property type="molecule type" value="Genomic_DNA"/>
</dbReference>
<feature type="region of interest" description="Disordered" evidence="1">
    <location>
        <begin position="261"/>
        <end position="284"/>
    </location>
</feature>
<protein>
    <submittedName>
        <fullName evidence="3">Uncharacterized protein</fullName>
    </submittedName>
</protein>
<keyword evidence="4" id="KW-1185">Reference proteome</keyword>
<name>A0AA39C537_9HYME</name>
<accession>A0AA39C537</accession>
<dbReference type="AlphaFoldDB" id="A0AA39C537"/>
<gene>
    <name evidence="3" type="ORF">PV328_011316</name>
</gene>
<reference evidence="3" key="1">
    <citation type="journal article" date="2023" name="bioRxiv">
        <title>Scaffold-level genome assemblies of two parasitoid biocontrol wasps reveal the parthenogenesis mechanism and an associated novel virus.</title>
        <authorList>
            <person name="Inwood S."/>
            <person name="Skelly J."/>
            <person name="Guhlin J."/>
            <person name="Harrop T."/>
            <person name="Goldson S."/>
            <person name="Dearden P."/>
        </authorList>
    </citation>
    <scope>NUCLEOTIDE SEQUENCE</scope>
    <source>
        <strain evidence="3">Irish</strain>
        <tissue evidence="3">Whole body</tissue>
    </source>
</reference>
<feature type="compositionally biased region" description="Basic and acidic residues" evidence="1">
    <location>
        <begin position="193"/>
        <end position="209"/>
    </location>
</feature>
<keyword evidence="2" id="KW-0732">Signal</keyword>
<organism evidence="3 4">
    <name type="scientific">Microctonus aethiopoides</name>
    <dbReference type="NCBI Taxonomy" id="144406"/>
    <lineage>
        <taxon>Eukaryota</taxon>
        <taxon>Metazoa</taxon>
        <taxon>Ecdysozoa</taxon>
        <taxon>Arthropoda</taxon>
        <taxon>Hexapoda</taxon>
        <taxon>Insecta</taxon>
        <taxon>Pterygota</taxon>
        <taxon>Neoptera</taxon>
        <taxon>Endopterygota</taxon>
        <taxon>Hymenoptera</taxon>
        <taxon>Apocrita</taxon>
        <taxon>Ichneumonoidea</taxon>
        <taxon>Braconidae</taxon>
        <taxon>Euphorinae</taxon>
        <taxon>Microctonus</taxon>
    </lineage>
</organism>
<feature type="region of interest" description="Disordered" evidence="1">
    <location>
        <begin position="169"/>
        <end position="211"/>
    </location>
</feature>
<feature type="compositionally biased region" description="Basic and acidic residues" evidence="1">
    <location>
        <begin position="275"/>
        <end position="284"/>
    </location>
</feature>
<feature type="chain" id="PRO_5041247077" evidence="2">
    <location>
        <begin position="30"/>
        <end position="552"/>
    </location>
</feature>
<evidence type="ECO:0000256" key="1">
    <source>
        <dbReference type="SAM" id="MobiDB-lite"/>
    </source>
</evidence>
<evidence type="ECO:0000313" key="4">
    <source>
        <dbReference type="Proteomes" id="UP001168990"/>
    </source>
</evidence>
<evidence type="ECO:0000313" key="3">
    <source>
        <dbReference type="EMBL" id="KAK0157595.1"/>
    </source>
</evidence>
<comment type="caution">
    <text evidence="3">The sequence shown here is derived from an EMBL/GenBank/DDBJ whole genome shotgun (WGS) entry which is preliminary data.</text>
</comment>
<reference evidence="3" key="2">
    <citation type="submission" date="2023-03" db="EMBL/GenBank/DDBJ databases">
        <authorList>
            <person name="Inwood S.N."/>
            <person name="Skelly J.G."/>
            <person name="Guhlin J."/>
            <person name="Harrop T.W.R."/>
            <person name="Goldson S.G."/>
            <person name="Dearden P.K."/>
        </authorList>
    </citation>
    <scope>NUCLEOTIDE SEQUENCE</scope>
    <source>
        <strain evidence="3">Irish</strain>
        <tissue evidence="3">Whole body</tissue>
    </source>
</reference>
<evidence type="ECO:0000256" key="2">
    <source>
        <dbReference type="SAM" id="SignalP"/>
    </source>
</evidence>
<sequence length="552" mass="63477">MKRMINQNGGATTLLIVVCSLIQLALVIGDSQSNINSESATIVADINDKYLLSTRDEKKSLSERWIKWNRVEWRKSDDEDDNKWIDHSSTSIIHERLDPTMNVAGKGQKYRNEKLGLVKINESNISREQSENINNTNPSRTTSLSTKIIRDYNNGLKIAPFYYNKRITKRSRSRQLQPRAGKKRRQLSLSTKLSEKNPEHNNNNYKDENDSSDLSIIPISLFDYDNSDGEEYYEEMDELLKLKRTLNNAEMLKTNINKQKLRGDMNPMTSSFTEVSHKDKEPTRGDIVTRKKRFYNNKKNNDDELWGYGEDEGYVSSDEINTKINNTTTATIINNAQTINQSTHGNKSNSTIAEENKLINYIKRNQPIIVANNRQMSRFPIAHSRKNQLPENEWDNKEVKNIMEQKSPAESVFNYDLVKINEEQKRINNIPVSARIIITRNPSSSSIIKPPDFISRGNFDDDINFPGINPDREGLKVNNFPAPRTQSPLKQSPGACVWAIVQCCPNNMNNRQLTKCFEYMDCPGINWDPTPCRKEITNSAQMEIINYFSSKT</sequence>
<dbReference type="Proteomes" id="UP001168990">
    <property type="component" value="Unassembled WGS sequence"/>
</dbReference>
<proteinExistence type="predicted"/>
<feature type="signal peptide" evidence="2">
    <location>
        <begin position="1"/>
        <end position="29"/>
    </location>
</feature>